<dbReference type="EMBL" id="UFRQ01000003">
    <property type="protein sequence ID" value="SUT92626.1"/>
    <property type="molecule type" value="Genomic_DNA"/>
</dbReference>
<gene>
    <name evidence="3" type="ORF">NCTC10801_01742</name>
</gene>
<dbReference type="Pfam" id="PF01051">
    <property type="entry name" value="Rep3_N"/>
    <property type="match status" value="1"/>
</dbReference>
<evidence type="ECO:0000313" key="3">
    <source>
        <dbReference type="EMBL" id="SUT92626.1"/>
    </source>
</evidence>
<dbReference type="GO" id="GO:0006270">
    <property type="term" value="P:DNA replication initiation"/>
    <property type="evidence" value="ECO:0007669"/>
    <property type="project" value="InterPro"/>
</dbReference>
<proteinExistence type="inferred from homology"/>
<name>A0A380TW00_9PAST</name>
<accession>A0A380TW00</accession>
<organism evidence="3 4">
    <name type="scientific">[Actinobacillus] rossii</name>
    <dbReference type="NCBI Taxonomy" id="123820"/>
    <lineage>
        <taxon>Bacteria</taxon>
        <taxon>Pseudomonadati</taxon>
        <taxon>Pseudomonadota</taxon>
        <taxon>Gammaproteobacteria</taxon>
        <taxon>Pasteurellales</taxon>
        <taxon>Pasteurellaceae</taxon>
    </lineage>
</organism>
<evidence type="ECO:0000256" key="1">
    <source>
        <dbReference type="ARBA" id="ARBA00038283"/>
    </source>
</evidence>
<reference evidence="3 4" key="1">
    <citation type="submission" date="2018-06" db="EMBL/GenBank/DDBJ databases">
        <authorList>
            <consortium name="Pathogen Informatics"/>
            <person name="Doyle S."/>
        </authorList>
    </citation>
    <scope>NUCLEOTIDE SEQUENCE [LARGE SCALE GENOMIC DNA]</scope>
    <source>
        <strain evidence="3 4">NCTC10801</strain>
    </source>
</reference>
<dbReference type="Gene3D" id="1.10.10.10">
    <property type="entry name" value="Winged helix-like DNA-binding domain superfamily/Winged helix DNA-binding domain"/>
    <property type="match status" value="1"/>
</dbReference>
<dbReference type="AlphaFoldDB" id="A0A380TW00"/>
<dbReference type="InterPro" id="IPR036388">
    <property type="entry name" value="WH-like_DNA-bd_sf"/>
</dbReference>
<evidence type="ECO:0000313" key="4">
    <source>
        <dbReference type="Proteomes" id="UP000254649"/>
    </source>
</evidence>
<sequence>MSELIIYKSNDLVVSRYDLTEQETRLISYAVAKLKKSSL</sequence>
<dbReference type="InterPro" id="IPR000525">
    <property type="entry name" value="Initiator_Rep_WH1"/>
</dbReference>
<protein>
    <submittedName>
        <fullName evidence="3">Protein involved in initiation of plasmid replication</fullName>
    </submittedName>
</protein>
<dbReference type="GO" id="GO:0003887">
    <property type="term" value="F:DNA-directed DNA polymerase activity"/>
    <property type="evidence" value="ECO:0007669"/>
    <property type="project" value="InterPro"/>
</dbReference>
<evidence type="ECO:0000259" key="2">
    <source>
        <dbReference type="Pfam" id="PF01051"/>
    </source>
</evidence>
<comment type="similarity">
    <text evidence="1">Belongs to the initiator RepB protein family.</text>
</comment>
<keyword evidence="4" id="KW-1185">Reference proteome</keyword>
<dbReference type="SUPFAM" id="SSF46785">
    <property type="entry name" value="Winged helix' DNA-binding domain"/>
    <property type="match status" value="1"/>
</dbReference>
<feature type="domain" description="Initiator Rep protein WH1" evidence="2">
    <location>
        <begin position="5"/>
        <end position="36"/>
    </location>
</feature>
<dbReference type="InterPro" id="IPR036390">
    <property type="entry name" value="WH_DNA-bd_sf"/>
</dbReference>
<dbReference type="Proteomes" id="UP000254649">
    <property type="component" value="Unassembled WGS sequence"/>
</dbReference>